<evidence type="ECO:0000313" key="5">
    <source>
        <dbReference type="Proteomes" id="UP000501107"/>
    </source>
</evidence>
<reference evidence="3 5" key="3">
    <citation type="submission" date="2020-05" db="EMBL/GenBank/DDBJ databases">
        <title>FDA dAtabase for Regulatory Grade micrObial Sequences (FDA-ARGOS): Supporting development and validation of Infectious Disease Dx tests.</title>
        <authorList>
            <person name="Nelson B."/>
            <person name="Plummer A."/>
            <person name="Tallon L."/>
            <person name="Sadzewicz L."/>
            <person name="Zhao X."/>
            <person name="Vavikolanu K."/>
            <person name="Mehta A."/>
            <person name="Aluvathingal J."/>
            <person name="Nadendla S."/>
            <person name="Myers T."/>
            <person name="Yan Y."/>
            <person name="Sichtig H."/>
        </authorList>
    </citation>
    <scope>NUCLEOTIDE SEQUENCE [LARGE SCALE GENOMIC DNA]</scope>
    <source>
        <strain evidence="3 5">FDAARGOS_795</strain>
        <plasmid evidence="3 5">unnamed3</plasmid>
    </source>
</reference>
<protein>
    <recommendedName>
        <fullName evidence="6">Cysteine-rich protein</fullName>
    </recommendedName>
</protein>
<dbReference type="Proteomes" id="UP001181533">
    <property type="component" value="Unassembled WGS sequence"/>
</dbReference>
<evidence type="ECO:0000313" key="4">
    <source>
        <dbReference type="Proteomes" id="UP000031876"/>
    </source>
</evidence>
<organism evidence="3 5">
    <name type="scientific">Bacillus thuringiensis</name>
    <dbReference type="NCBI Taxonomy" id="1428"/>
    <lineage>
        <taxon>Bacteria</taxon>
        <taxon>Bacillati</taxon>
        <taxon>Bacillota</taxon>
        <taxon>Bacilli</taxon>
        <taxon>Bacillales</taxon>
        <taxon>Bacillaceae</taxon>
        <taxon>Bacillus</taxon>
        <taxon>Bacillus cereus group</taxon>
    </lineage>
</organism>
<accession>A0A0B5NL04</accession>
<evidence type="ECO:0000313" key="3">
    <source>
        <dbReference type="EMBL" id="QKH22844.1"/>
    </source>
</evidence>
<dbReference type="AlphaFoldDB" id="A0A0B5NL04"/>
<sequence>MKLCSVDGCKVKHRAKGYCPRHYRQARAGKEITLEYINQTGRVCSLDGRNRKHRAKGLCKLHYDNARYTIRPTKPIRLCTIAGCTKKHQAKGLCLNHYNQERYRRKKV</sequence>
<evidence type="ECO:0008006" key="6">
    <source>
        <dbReference type="Google" id="ProtNLM"/>
    </source>
</evidence>
<gene>
    <name evidence="1" type="ORF">BF38_5701</name>
    <name evidence="2" type="ORF">FO599_00165</name>
    <name evidence="3" type="ORF">FOC89_02355</name>
</gene>
<dbReference type="EMBL" id="CP053979">
    <property type="protein sequence ID" value="QKH22844.1"/>
    <property type="molecule type" value="Genomic_DNA"/>
</dbReference>
<dbReference type="KEGG" id="btw:BF38_5701"/>
<reference evidence="2" key="2">
    <citation type="submission" date="2019-07" db="EMBL/GenBank/DDBJ databases">
        <title>Phylogenomic Reclassification of ATCC Bacillus Strains and Various Taxa within the Genus Bacillus.</title>
        <authorList>
            <person name="Riojas M.A."/>
            <person name="Frank A.M."/>
            <person name="Fenn S.L."/>
            <person name="King S.P."/>
            <person name="Brower S.M."/>
            <person name="Hazbon M.H."/>
        </authorList>
    </citation>
    <scope>NUCLEOTIDE SEQUENCE</scope>
    <source>
        <strain evidence="2">ATCC 35646</strain>
    </source>
</reference>
<dbReference type="Proteomes" id="UP000031876">
    <property type="component" value="Plasmid 2"/>
</dbReference>
<name>A0A0B5NL04_BACTU</name>
<evidence type="ECO:0000313" key="2">
    <source>
        <dbReference type="EMBL" id="MDR4174541.1"/>
    </source>
</evidence>
<dbReference type="EMBL" id="VKQN01000001">
    <property type="protein sequence ID" value="MDR4174541.1"/>
    <property type="molecule type" value="Genomic_DNA"/>
</dbReference>
<dbReference type="Proteomes" id="UP000501107">
    <property type="component" value="Plasmid unnamed3"/>
</dbReference>
<dbReference type="RefSeq" id="WP_003255851.1">
    <property type="nucleotide sequence ID" value="NZ_CP009334.1"/>
</dbReference>
<geneLocation type="plasmid" evidence="1 4">
    <name>2</name>
</geneLocation>
<geneLocation type="plasmid" evidence="3 5">
    <name>unnamed3</name>
</geneLocation>
<dbReference type="EMBL" id="CP009334">
    <property type="protein sequence ID" value="AJG74062.1"/>
    <property type="molecule type" value="Genomic_DNA"/>
</dbReference>
<proteinExistence type="predicted"/>
<keyword evidence="3" id="KW-0614">Plasmid</keyword>
<evidence type="ECO:0000313" key="1">
    <source>
        <dbReference type="EMBL" id="AJG74062.1"/>
    </source>
</evidence>
<reference evidence="1 4" key="1">
    <citation type="journal article" date="2015" name="Genome Announc.">
        <title>Complete genome sequences for 35 biothreat assay-relevant bacillus species.</title>
        <authorList>
            <person name="Johnson S.L."/>
            <person name="Daligault H.E."/>
            <person name="Davenport K.W."/>
            <person name="Jaissle J."/>
            <person name="Frey K.G."/>
            <person name="Ladner J.T."/>
            <person name="Broomall S.M."/>
            <person name="Bishop-Lilly K.A."/>
            <person name="Bruce D.C."/>
            <person name="Gibbons H.S."/>
            <person name="Coyne S.R."/>
            <person name="Lo C.C."/>
            <person name="Meincke L."/>
            <person name="Munk A.C."/>
            <person name="Koroleva G.I."/>
            <person name="Rosenzweig C.N."/>
            <person name="Palacios G.F."/>
            <person name="Redden C.L."/>
            <person name="Minogue T.D."/>
            <person name="Chain P.S."/>
        </authorList>
    </citation>
    <scope>NUCLEOTIDE SEQUENCE [LARGE SCALE GENOMIC DNA]</scope>
    <source>
        <strain evidence="1 4">HD1011</strain>
        <plasmid evidence="1 4">2</plasmid>
    </source>
</reference>